<comment type="caution">
    <text evidence="1">The sequence shown here is derived from an EMBL/GenBank/DDBJ whole genome shotgun (WGS) entry which is preliminary data.</text>
</comment>
<name>A0AAD6ZRJ6_9AGAR</name>
<gene>
    <name evidence="1" type="ORF">DFH08DRAFT_813352</name>
</gene>
<evidence type="ECO:0000313" key="2">
    <source>
        <dbReference type="Proteomes" id="UP001218218"/>
    </source>
</evidence>
<evidence type="ECO:0000313" key="1">
    <source>
        <dbReference type="EMBL" id="KAJ7336105.1"/>
    </source>
</evidence>
<dbReference type="EMBL" id="JARIHO010000031">
    <property type="protein sequence ID" value="KAJ7336105.1"/>
    <property type="molecule type" value="Genomic_DNA"/>
</dbReference>
<proteinExistence type="predicted"/>
<organism evidence="1 2">
    <name type="scientific">Mycena albidolilacea</name>
    <dbReference type="NCBI Taxonomy" id="1033008"/>
    <lineage>
        <taxon>Eukaryota</taxon>
        <taxon>Fungi</taxon>
        <taxon>Dikarya</taxon>
        <taxon>Basidiomycota</taxon>
        <taxon>Agaricomycotina</taxon>
        <taxon>Agaricomycetes</taxon>
        <taxon>Agaricomycetidae</taxon>
        <taxon>Agaricales</taxon>
        <taxon>Marasmiineae</taxon>
        <taxon>Mycenaceae</taxon>
        <taxon>Mycena</taxon>
    </lineage>
</organism>
<protein>
    <submittedName>
        <fullName evidence="1">Uncharacterized protein</fullName>
    </submittedName>
</protein>
<dbReference type="AlphaFoldDB" id="A0AAD6ZRJ6"/>
<accession>A0AAD6ZRJ6</accession>
<sequence>MIAHATVAFGPLVFECLFTGKVPKDVRYRRVALRGEEQQDEDDTSSFSDNGYNNTPLCCLLFRYSSAESAASTVVQGVQCACMWDEFVNWFDHPDGHFFVHMSAPGLMLKCRMPSAHVNKDEEDSEGEMDTVSEAFKNIVHIMHDAEAVG</sequence>
<reference evidence="1" key="1">
    <citation type="submission" date="2023-03" db="EMBL/GenBank/DDBJ databases">
        <title>Massive genome expansion in bonnet fungi (Mycena s.s.) driven by repeated elements and novel gene families across ecological guilds.</title>
        <authorList>
            <consortium name="Lawrence Berkeley National Laboratory"/>
            <person name="Harder C.B."/>
            <person name="Miyauchi S."/>
            <person name="Viragh M."/>
            <person name="Kuo A."/>
            <person name="Thoen E."/>
            <person name="Andreopoulos B."/>
            <person name="Lu D."/>
            <person name="Skrede I."/>
            <person name="Drula E."/>
            <person name="Henrissat B."/>
            <person name="Morin E."/>
            <person name="Kohler A."/>
            <person name="Barry K."/>
            <person name="LaButti K."/>
            <person name="Morin E."/>
            <person name="Salamov A."/>
            <person name="Lipzen A."/>
            <person name="Mereny Z."/>
            <person name="Hegedus B."/>
            <person name="Baldrian P."/>
            <person name="Stursova M."/>
            <person name="Weitz H."/>
            <person name="Taylor A."/>
            <person name="Grigoriev I.V."/>
            <person name="Nagy L.G."/>
            <person name="Martin F."/>
            <person name="Kauserud H."/>
        </authorList>
    </citation>
    <scope>NUCLEOTIDE SEQUENCE</scope>
    <source>
        <strain evidence="1">CBHHK002</strain>
    </source>
</reference>
<dbReference type="Proteomes" id="UP001218218">
    <property type="component" value="Unassembled WGS sequence"/>
</dbReference>
<keyword evidence="2" id="KW-1185">Reference proteome</keyword>